<dbReference type="InterPro" id="IPR014729">
    <property type="entry name" value="Rossmann-like_a/b/a_fold"/>
</dbReference>
<evidence type="ECO:0000256" key="1">
    <source>
        <dbReference type="SAM" id="MobiDB-lite"/>
    </source>
</evidence>
<dbReference type="SUPFAM" id="SSF52402">
    <property type="entry name" value="Adenine nucleotide alpha hydrolases-like"/>
    <property type="match status" value="2"/>
</dbReference>
<dbReference type="Proteomes" id="UP000009084">
    <property type="component" value="Unassembled WGS sequence"/>
</dbReference>
<dbReference type="PANTHER" id="PTHR46100:SF4">
    <property type="entry name" value="USPA DOMAIN-CONTAINING PROTEIN"/>
    <property type="match status" value="1"/>
</dbReference>
<feature type="domain" description="UspA" evidence="2">
    <location>
        <begin position="697"/>
        <end position="738"/>
    </location>
</feature>
<dbReference type="PANTHER" id="PTHR46100">
    <property type="entry name" value="IMP2'P"/>
    <property type="match status" value="1"/>
</dbReference>
<evidence type="ECO:0000259" key="2">
    <source>
        <dbReference type="Pfam" id="PF00582"/>
    </source>
</evidence>
<accession>C5P0D2</accession>
<dbReference type="CDD" id="cd23659">
    <property type="entry name" value="USP_At3g01520-like"/>
    <property type="match status" value="1"/>
</dbReference>
<feature type="compositionally biased region" description="Polar residues" evidence="1">
    <location>
        <begin position="593"/>
        <end position="617"/>
    </location>
</feature>
<organism evidence="3 4">
    <name type="scientific">Coccidioides posadasii (strain C735)</name>
    <name type="common">Valley fever fungus</name>
    <dbReference type="NCBI Taxonomy" id="222929"/>
    <lineage>
        <taxon>Eukaryota</taxon>
        <taxon>Fungi</taxon>
        <taxon>Dikarya</taxon>
        <taxon>Ascomycota</taxon>
        <taxon>Pezizomycotina</taxon>
        <taxon>Eurotiomycetes</taxon>
        <taxon>Eurotiomycetidae</taxon>
        <taxon>Onygenales</taxon>
        <taxon>Onygenaceae</taxon>
        <taxon>Coccidioides</taxon>
    </lineage>
</organism>
<dbReference type="Gene3D" id="3.40.50.620">
    <property type="entry name" value="HUPs"/>
    <property type="match status" value="1"/>
</dbReference>
<feature type="region of interest" description="Disordered" evidence="1">
    <location>
        <begin position="23"/>
        <end position="142"/>
    </location>
</feature>
<evidence type="ECO:0000313" key="3">
    <source>
        <dbReference type="EMBL" id="EER29140.1"/>
    </source>
</evidence>
<dbReference type="VEuPathDB" id="FungiDB:CPC735_068220"/>
<sequence>MSQPPHMSLEAALDEERREILDILEGRKHAQQQAPRPGRRASPAPPVRSMLDIAPDSGAQRHGSIAGIGVGVTQPPNRSTAKPGTGVRSMLDPIAPSPLRLTQSATSSPTTDTAPSQETPEGHRRASDASSKGLPEIKKRHGVDPQQDYQFEMLPSIPNYALPKRVTQGGKLGHHNNTTHKNSMAAVMSGADFGPFPGAPRGRQTGRHPSLPGQSRSPSSRLGRSQSPGTRLLNTNSMNLMSTPGKFVTDSGKVINMDHAYRRLSAAALSRSGGSLANYPGKAAPKQADGVDGTAEGDVRLQKDYYSDTLDGGFSEDYTSEEDVGDTSSGEDAWKSEIHRGRRRTRKRADADGPGQGSSNSGGPRKIRNLLDAAEEERMFAPFTRTSFEMKRVCSLTLGAKVSSSYKVKSLLDPVAPRTTKAASEKPIHKRTGVHPNTSFDITASTGNTPAGSEDEAEFSDIKKAQNLSVYMSPVDQSVPNRVIRTVIRGDFTKLQEEGDRGQRRLRKYLVATDLSEESTYALEWTIGTILRDGDTMYAVYAVEDESGSSKTTGDADSTSSVHINDGAKAMLDITTTVGSQTEKTLGDPNRASAHSSPRGSSTYLIPESKSGSIDSRGTTKNEADRLHAIDLLTQTVVRLLRKTRLQVRVAIEIIHCKSPKHLITEAVSTFSRVGLLGIILAASDSRLRTNRVIQIDALEPTLVVLGSRGRSALKGVLLGSFSNYIVTKSSVPVMVARKKLRKHAKYKNTHVRFSNNLTAPKKLAFAKVD</sequence>
<dbReference type="HOGENOM" id="CLU_015980_0_0_1"/>
<proteinExistence type="predicted"/>
<dbReference type="Pfam" id="PF00582">
    <property type="entry name" value="Usp"/>
    <property type="match status" value="1"/>
</dbReference>
<name>C5P0D2_COCP7</name>
<feature type="compositionally biased region" description="Low complexity" evidence="1">
    <location>
        <begin position="102"/>
        <end position="117"/>
    </location>
</feature>
<feature type="region of interest" description="Disordered" evidence="1">
    <location>
        <begin position="312"/>
        <end position="366"/>
    </location>
</feature>
<protein>
    <submittedName>
        <fullName evidence="3">Usp family protein</fullName>
    </submittedName>
</protein>
<evidence type="ECO:0000313" key="4">
    <source>
        <dbReference type="Proteomes" id="UP000009084"/>
    </source>
</evidence>
<feature type="compositionally biased region" description="Low complexity" evidence="1">
    <location>
        <begin position="31"/>
        <end position="42"/>
    </location>
</feature>
<reference evidence="3 4" key="1">
    <citation type="journal article" date="2009" name="Genome Res.">
        <title>Comparative genomic analyses of the human fungal pathogens Coccidioides and their relatives.</title>
        <authorList>
            <person name="Sharpton T.J."/>
            <person name="Stajich J.E."/>
            <person name="Rounsley S.D."/>
            <person name="Gardner M.J."/>
            <person name="Wortman J.R."/>
            <person name="Jordar V.S."/>
            <person name="Maiti R."/>
            <person name="Kodira C.D."/>
            <person name="Neafsey D.E."/>
            <person name="Zeng Q."/>
            <person name="Hung C.-Y."/>
            <person name="McMahan C."/>
            <person name="Muszewska A."/>
            <person name="Grynberg M."/>
            <person name="Mandel M.A."/>
            <person name="Kellner E.M."/>
            <person name="Barker B.M."/>
            <person name="Galgiani J.N."/>
            <person name="Orbach M.J."/>
            <person name="Kirkland T.N."/>
            <person name="Cole G.T."/>
            <person name="Henn M.R."/>
            <person name="Birren B.W."/>
            <person name="Taylor J.W."/>
        </authorList>
    </citation>
    <scope>NUCLEOTIDE SEQUENCE [LARGE SCALE GENOMIC DNA]</scope>
    <source>
        <strain evidence="4">C735</strain>
    </source>
</reference>
<dbReference type="OrthoDB" id="992776at2759"/>
<dbReference type="AlphaFoldDB" id="C5P0D2"/>
<dbReference type="InterPro" id="IPR006016">
    <property type="entry name" value="UspA"/>
</dbReference>
<feature type="region of interest" description="Disordered" evidence="1">
    <location>
        <begin position="579"/>
        <end position="620"/>
    </location>
</feature>
<dbReference type="PRINTS" id="PR01438">
    <property type="entry name" value="UNVRSLSTRESS"/>
</dbReference>
<feature type="compositionally biased region" description="Polar residues" evidence="1">
    <location>
        <begin position="212"/>
        <end position="238"/>
    </location>
</feature>
<dbReference type="InterPro" id="IPR006015">
    <property type="entry name" value="Universal_stress_UspA"/>
</dbReference>
<gene>
    <name evidence="3" type="ORF">CPC735_068220</name>
</gene>
<comment type="caution">
    <text evidence="3">The sequence shown here is derived from an EMBL/GenBank/DDBJ whole genome shotgun (WGS) entry which is preliminary data.</text>
</comment>
<dbReference type="EMBL" id="ACFW01000009">
    <property type="protein sequence ID" value="EER29140.1"/>
    <property type="molecule type" value="Genomic_DNA"/>
</dbReference>
<feature type="region of interest" description="Disordered" evidence="1">
    <location>
        <begin position="188"/>
        <end position="238"/>
    </location>
</feature>
<feature type="region of interest" description="Disordered" evidence="1">
    <location>
        <begin position="420"/>
        <end position="441"/>
    </location>
</feature>